<dbReference type="GO" id="GO:0016787">
    <property type="term" value="F:hydrolase activity"/>
    <property type="evidence" value="ECO:0007669"/>
    <property type="project" value="InterPro"/>
</dbReference>
<dbReference type="Pfam" id="PF00271">
    <property type="entry name" value="Helicase_C"/>
    <property type="match status" value="1"/>
</dbReference>
<dbReference type="InterPro" id="IPR050742">
    <property type="entry name" value="Helicase_Restrict-Modif_Enz"/>
</dbReference>
<dbReference type="CDD" id="cd18799">
    <property type="entry name" value="SF2_C_EcoAI-like"/>
    <property type="match status" value="1"/>
</dbReference>
<gene>
    <name evidence="3" type="ORF">CF394_12025</name>
</gene>
<feature type="domain" description="Helicase ATP-binding" evidence="1">
    <location>
        <begin position="229"/>
        <end position="377"/>
    </location>
</feature>
<protein>
    <recommendedName>
        <fullName evidence="5">DNA helicase</fullName>
    </recommendedName>
</protein>
<dbReference type="Pfam" id="PF18780">
    <property type="entry name" value="HNH_repeat"/>
    <property type="match status" value="1"/>
</dbReference>
<dbReference type="RefSeq" id="WP_094943936.1">
    <property type="nucleotide sequence ID" value="NZ_NOKQ01000267.1"/>
</dbReference>
<organism evidence="3 4">
    <name type="scientific">Tetzosporium hominis</name>
    <dbReference type="NCBI Taxonomy" id="2020506"/>
    <lineage>
        <taxon>Bacteria</taxon>
        <taxon>Bacillati</taxon>
        <taxon>Bacillota</taxon>
        <taxon>Bacilli</taxon>
        <taxon>Bacillales</taxon>
        <taxon>Caryophanaceae</taxon>
        <taxon>Tetzosporium</taxon>
    </lineage>
</organism>
<dbReference type="SMART" id="SM00490">
    <property type="entry name" value="HELICc"/>
    <property type="match status" value="1"/>
</dbReference>
<evidence type="ECO:0000313" key="4">
    <source>
        <dbReference type="Proteomes" id="UP000217065"/>
    </source>
</evidence>
<reference evidence="3 4" key="1">
    <citation type="submission" date="2017-07" db="EMBL/GenBank/DDBJ databases">
        <title>Tetzosporium hominis gen.nov. sp.nov.</title>
        <authorList>
            <person name="Tetz G."/>
            <person name="Tetz V."/>
        </authorList>
    </citation>
    <scope>NUCLEOTIDE SEQUENCE [LARGE SCALE GENOMIC DNA]</scope>
    <source>
        <strain evidence="3 4">VT-49</strain>
    </source>
</reference>
<dbReference type="OrthoDB" id="9802848at2"/>
<dbReference type="EMBL" id="NOKQ01000267">
    <property type="protein sequence ID" value="OZS77325.1"/>
    <property type="molecule type" value="Genomic_DNA"/>
</dbReference>
<dbReference type="Gene3D" id="3.30.870.10">
    <property type="entry name" value="Endonuclease Chain A"/>
    <property type="match status" value="1"/>
</dbReference>
<dbReference type="InterPro" id="IPR025202">
    <property type="entry name" value="PLD-like_dom"/>
</dbReference>
<comment type="caution">
    <text evidence="3">The sequence shown here is derived from an EMBL/GenBank/DDBJ whole genome shotgun (WGS) entry which is preliminary data.</text>
</comment>
<evidence type="ECO:0000313" key="3">
    <source>
        <dbReference type="EMBL" id="OZS77325.1"/>
    </source>
</evidence>
<dbReference type="Pfam" id="PF04851">
    <property type="entry name" value="ResIII"/>
    <property type="match status" value="1"/>
</dbReference>
<dbReference type="SUPFAM" id="SSF52540">
    <property type="entry name" value="P-loop containing nucleoside triphosphate hydrolases"/>
    <property type="match status" value="1"/>
</dbReference>
<dbReference type="Proteomes" id="UP000217065">
    <property type="component" value="Unassembled WGS sequence"/>
</dbReference>
<proteinExistence type="predicted"/>
<dbReference type="PROSITE" id="PS51194">
    <property type="entry name" value="HELICASE_CTER"/>
    <property type="match status" value="1"/>
</dbReference>
<dbReference type="GO" id="GO:0003677">
    <property type="term" value="F:DNA binding"/>
    <property type="evidence" value="ECO:0007669"/>
    <property type="project" value="InterPro"/>
</dbReference>
<dbReference type="SUPFAM" id="SSF56024">
    <property type="entry name" value="Phospholipase D/nuclease"/>
    <property type="match status" value="1"/>
</dbReference>
<evidence type="ECO:0000259" key="2">
    <source>
        <dbReference type="PROSITE" id="PS51194"/>
    </source>
</evidence>
<name>A0A264W1A5_9BACL</name>
<dbReference type="GO" id="GO:0005829">
    <property type="term" value="C:cytosol"/>
    <property type="evidence" value="ECO:0007669"/>
    <property type="project" value="TreeGrafter"/>
</dbReference>
<dbReference type="PANTHER" id="PTHR47396">
    <property type="entry name" value="TYPE I RESTRICTION ENZYME ECOKI R PROTEIN"/>
    <property type="match status" value="1"/>
</dbReference>
<keyword evidence="4" id="KW-1185">Reference proteome</keyword>
<dbReference type="InterPro" id="IPR041025">
    <property type="entry name" value="HNH_repeat"/>
</dbReference>
<feature type="domain" description="Helicase C-terminal" evidence="2">
    <location>
        <begin position="423"/>
        <end position="578"/>
    </location>
</feature>
<dbReference type="InterPro" id="IPR027417">
    <property type="entry name" value="P-loop_NTPase"/>
</dbReference>
<sequence>MSEIRLITNDLIHHLKEELSSATTVYWITAFAMKSGVQLVLPRLMEAADRKADTKILVGDYLAITQPEALRLLHENLPTAEIRLFKSYGQSFHPKAYLFRNPEQNTLMVGSSNLSKSALTSGVEWNLSVPTAIDAPLFEQAASEFIRMFTHENTIPVNSETIGIYESHYNEQNRAMSLSSAWSKADELEVMFGTEGQDQTELIIETDAPYQAVLKPRPAQELALQALEESMEEEYDRALAVLATGLGKTYLAAFFAERFSRVLFVAHREEILYQARDSFLHVHSNKKAGLYNATHKDIDSDFLFASVSTLCQDHHLAKFDPEEFDLIVVDEFHHATAPSYMRVIDYFKPRFLLGITATPHRLDNGDVFGICDGNVAITINFLDAIQKNWLAPFKYYGVYDETDYSRLRWVGSGYAEEDLERVQLREEMAEMIYREWFSKKQTRTIGFCSSVKQAKFLSTYFEQQGIRAISLDAKSDTTIRKKARQKLNDGELDVIFTVDLFNEGVDIPKVDTLLFVRPTESLAVFTQQIGRGLRLADGKDHCVIIDLIGNYRNADLKWRVFNPEHPLGTGVTKIADTLPMDCEIHLDTQVVDLVQHMIRKYRKPKDVLLSHYYELKADLGRRPTYLEFHLQTPVDTQSVRREFGSYFNLMQEAGDLNTHEVSVK</sequence>
<dbReference type="Pfam" id="PF13091">
    <property type="entry name" value="PLDc_2"/>
    <property type="match status" value="1"/>
</dbReference>
<dbReference type="PROSITE" id="PS51192">
    <property type="entry name" value="HELICASE_ATP_BIND_1"/>
    <property type="match status" value="1"/>
</dbReference>
<dbReference type="AlphaFoldDB" id="A0A264W1A5"/>
<dbReference type="CDD" id="cd18032">
    <property type="entry name" value="DEXHc_RE_I_III_res"/>
    <property type="match status" value="1"/>
</dbReference>
<dbReference type="Gene3D" id="3.40.50.300">
    <property type="entry name" value="P-loop containing nucleotide triphosphate hydrolases"/>
    <property type="match status" value="2"/>
</dbReference>
<dbReference type="GO" id="GO:0005524">
    <property type="term" value="F:ATP binding"/>
    <property type="evidence" value="ECO:0007669"/>
    <property type="project" value="InterPro"/>
</dbReference>
<evidence type="ECO:0000259" key="1">
    <source>
        <dbReference type="PROSITE" id="PS51192"/>
    </source>
</evidence>
<dbReference type="InterPro" id="IPR014001">
    <property type="entry name" value="Helicase_ATP-bd"/>
</dbReference>
<dbReference type="SMART" id="SM00487">
    <property type="entry name" value="DEXDc"/>
    <property type="match status" value="1"/>
</dbReference>
<dbReference type="PANTHER" id="PTHR47396:SF1">
    <property type="entry name" value="ATP-DEPENDENT HELICASE IRC3-RELATED"/>
    <property type="match status" value="1"/>
</dbReference>
<dbReference type="InterPro" id="IPR006935">
    <property type="entry name" value="Helicase/UvrB_N"/>
</dbReference>
<dbReference type="InterPro" id="IPR001650">
    <property type="entry name" value="Helicase_C-like"/>
</dbReference>
<accession>A0A264W1A5</accession>
<evidence type="ECO:0008006" key="5">
    <source>
        <dbReference type="Google" id="ProtNLM"/>
    </source>
</evidence>